<keyword evidence="1" id="KW-0812">Transmembrane</keyword>
<dbReference type="Proteomes" id="UP000292087">
    <property type="component" value="Unassembled WGS sequence"/>
</dbReference>
<evidence type="ECO:0000256" key="1">
    <source>
        <dbReference type="SAM" id="Phobius"/>
    </source>
</evidence>
<feature type="transmembrane region" description="Helical" evidence="1">
    <location>
        <begin position="22"/>
        <end position="40"/>
    </location>
</feature>
<evidence type="ECO:0000313" key="3">
    <source>
        <dbReference type="Proteomes" id="UP000292087"/>
    </source>
</evidence>
<proteinExistence type="predicted"/>
<dbReference type="EMBL" id="SHMF01000001">
    <property type="protein sequence ID" value="TAA37564.1"/>
    <property type="molecule type" value="Genomic_DNA"/>
</dbReference>
<evidence type="ECO:0000313" key="2">
    <source>
        <dbReference type="EMBL" id="TAA37564.1"/>
    </source>
</evidence>
<comment type="caution">
    <text evidence="2">The sequence shown here is derived from an EMBL/GenBank/DDBJ whole genome shotgun (WGS) entry which is preliminary data.</text>
</comment>
<sequence length="69" mass="8037">MIRWYVTALACLFFMMRPSAPLSVYVFFGGLLLLAVYRLGGDRLLRMVPMRARRRRRMAAEAREANNRG</sequence>
<accession>A0A4Q8M0N5</accession>
<name>A0A4Q8M0N5_9GAMM</name>
<organism evidence="2 3">
    <name type="scientific">Pseudoxanthomonas winnipegensis</name>
    <dbReference type="NCBI Taxonomy" id="2480810"/>
    <lineage>
        <taxon>Bacteria</taxon>
        <taxon>Pseudomonadati</taxon>
        <taxon>Pseudomonadota</taxon>
        <taxon>Gammaproteobacteria</taxon>
        <taxon>Lysobacterales</taxon>
        <taxon>Lysobacteraceae</taxon>
        <taxon>Pseudoxanthomonas</taxon>
    </lineage>
</organism>
<dbReference type="RefSeq" id="WP_130522536.1">
    <property type="nucleotide sequence ID" value="NZ_SHMF01000001.1"/>
</dbReference>
<gene>
    <name evidence="2" type="ORF">EA656_02535</name>
</gene>
<reference evidence="2 3" key="1">
    <citation type="submission" date="2019-02" db="EMBL/GenBank/DDBJ databases">
        <title>WGS of Pseudoxanthomonas species novum from clinical isolates.</title>
        <authorList>
            <person name="Bernier A.-M."/>
            <person name="Bernard K."/>
            <person name="Vachon A."/>
        </authorList>
    </citation>
    <scope>NUCLEOTIDE SEQUENCE [LARGE SCALE GENOMIC DNA]</scope>
    <source>
        <strain evidence="2 3">NML140781</strain>
    </source>
</reference>
<dbReference type="AlphaFoldDB" id="A0A4Q8M0N5"/>
<protein>
    <submittedName>
        <fullName evidence="2">Uncharacterized protein</fullName>
    </submittedName>
</protein>
<keyword evidence="1" id="KW-0472">Membrane</keyword>
<keyword evidence="1" id="KW-1133">Transmembrane helix</keyword>